<dbReference type="Proteomes" id="UP000824469">
    <property type="component" value="Unassembled WGS sequence"/>
</dbReference>
<gene>
    <name evidence="1" type="ORF">KI387_036875</name>
</gene>
<comment type="caution">
    <text evidence="1">The sequence shown here is derived from an EMBL/GenBank/DDBJ whole genome shotgun (WGS) entry which is preliminary data.</text>
</comment>
<evidence type="ECO:0000313" key="1">
    <source>
        <dbReference type="EMBL" id="KAH9308964.1"/>
    </source>
</evidence>
<proteinExistence type="predicted"/>
<dbReference type="EMBL" id="JAHRHJ020000007">
    <property type="protein sequence ID" value="KAH9308964.1"/>
    <property type="molecule type" value="Genomic_DNA"/>
</dbReference>
<name>A0AA38FRL7_TAXCH</name>
<protein>
    <submittedName>
        <fullName evidence="1">Uncharacterized protein</fullName>
    </submittedName>
</protein>
<feature type="non-terminal residue" evidence="1">
    <location>
        <position position="71"/>
    </location>
</feature>
<accession>A0AA38FRL7</accession>
<keyword evidence="2" id="KW-1185">Reference proteome</keyword>
<dbReference type="AlphaFoldDB" id="A0AA38FRL7"/>
<organism evidence="1 2">
    <name type="scientific">Taxus chinensis</name>
    <name type="common">Chinese yew</name>
    <name type="synonym">Taxus wallichiana var. chinensis</name>
    <dbReference type="NCBI Taxonomy" id="29808"/>
    <lineage>
        <taxon>Eukaryota</taxon>
        <taxon>Viridiplantae</taxon>
        <taxon>Streptophyta</taxon>
        <taxon>Embryophyta</taxon>
        <taxon>Tracheophyta</taxon>
        <taxon>Spermatophyta</taxon>
        <taxon>Pinopsida</taxon>
        <taxon>Pinidae</taxon>
        <taxon>Conifers II</taxon>
        <taxon>Cupressales</taxon>
        <taxon>Taxaceae</taxon>
        <taxon>Taxus</taxon>
    </lineage>
</organism>
<evidence type="ECO:0000313" key="2">
    <source>
        <dbReference type="Proteomes" id="UP000824469"/>
    </source>
</evidence>
<reference evidence="1 2" key="1">
    <citation type="journal article" date="2021" name="Nat. Plants">
        <title>The Taxus genome provides insights into paclitaxel biosynthesis.</title>
        <authorList>
            <person name="Xiong X."/>
            <person name="Gou J."/>
            <person name="Liao Q."/>
            <person name="Li Y."/>
            <person name="Zhou Q."/>
            <person name="Bi G."/>
            <person name="Li C."/>
            <person name="Du R."/>
            <person name="Wang X."/>
            <person name="Sun T."/>
            <person name="Guo L."/>
            <person name="Liang H."/>
            <person name="Lu P."/>
            <person name="Wu Y."/>
            <person name="Zhang Z."/>
            <person name="Ro D.K."/>
            <person name="Shang Y."/>
            <person name="Huang S."/>
            <person name="Yan J."/>
        </authorList>
    </citation>
    <scope>NUCLEOTIDE SEQUENCE [LARGE SCALE GENOMIC DNA]</scope>
    <source>
        <strain evidence="1">Ta-2019</strain>
    </source>
</reference>
<sequence length="71" mass="8010">MEDEEEIPQPIVPWGRNMGLLALGPPLHDLLASSYKNFPKFKRDKTQHPEEHIASFTTSCGILGVQHEDVL</sequence>